<evidence type="ECO:0000313" key="1">
    <source>
        <dbReference type="EMBL" id="MBB4661656.1"/>
    </source>
</evidence>
<accession>A0A840I9X8</accession>
<dbReference type="Gene3D" id="3.40.50.150">
    <property type="entry name" value="Vaccinia Virus protein VP39"/>
    <property type="match status" value="1"/>
</dbReference>
<dbReference type="Pfam" id="PF13489">
    <property type="entry name" value="Methyltransf_23"/>
    <property type="match status" value="1"/>
</dbReference>
<organism evidence="1 2">
    <name type="scientific">Conexibacter arvalis</name>
    <dbReference type="NCBI Taxonomy" id="912552"/>
    <lineage>
        <taxon>Bacteria</taxon>
        <taxon>Bacillati</taxon>
        <taxon>Actinomycetota</taxon>
        <taxon>Thermoleophilia</taxon>
        <taxon>Solirubrobacterales</taxon>
        <taxon>Conexibacteraceae</taxon>
        <taxon>Conexibacter</taxon>
    </lineage>
</organism>
<keyword evidence="2" id="KW-1185">Reference proteome</keyword>
<gene>
    <name evidence="1" type="ORF">BDZ31_001229</name>
</gene>
<dbReference type="InterPro" id="IPR029063">
    <property type="entry name" value="SAM-dependent_MTases_sf"/>
</dbReference>
<keyword evidence="1" id="KW-0489">Methyltransferase</keyword>
<dbReference type="GO" id="GO:0008168">
    <property type="term" value="F:methyltransferase activity"/>
    <property type="evidence" value="ECO:0007669"/>
    <property type="project" value="UniProtKB-KW"/>
</dbReference>
<dbReference type="Proteomes" id="UP000585272">
    <property type="component" value="Unassembled WGS sequence"/>
</dbReference>
<comment type="caution">
    <text evidence="1">The sequence shown here is derived from an EMBL/GenBank/DDBJ whole genome shotgun (WGS) entry which is preliminary data.</text>
</comment>
<dbReference type="SUPFAM" id="SSF53335">
    <property type="entry name" value="S-adenosyl-L-methionine-dependent methyltransferases"/>
    <property type="match status" value="1"/>
</dbReference>
<dbReference type="AlphaFoldDB" id="A0A840I9X8"/>
<keyword evidence="1" id="KW-0808">Transferase</keyword>
<protein>
    <submittedName>
        <fullName evidence="1">SAM-dependent methyltransferase</fullName>
    </submittedName>
</protein>
<dbReference type="EMBL" id="JACHNU010000001">
    <property type="protein sequence ID" value="MBB4661656.1"/>
    <property type="molecule type" value="Genomic_DNA"/>
</dbReference>
<dbReference type="GO" id="GO:0032259">
    <property type="term" value="P:methylation"/>
    <property type="evidence" value="ECO:0007669"/>
    <property type="project" value="UniProtKB-KW"/>
</dbReference>
<sequence>MSQRRSSSQAADALPEASRGPVRALVGGAGPLAAPLGSVRRRLRPLRLRRRMLLGAAQRHPVSRTWGFERGTPIDRVLIERFLAEHAADVRGTVLEIGDPDYTRRYGGERVTRSEVLHAVEGNPLATFVGDLEQGTNVPRSHYDCIILTETLPTMFDLHAAVRNVHDALAPGGVVLATMGGLCPVDREGRDSWGDYWRFTDRAAARLFATVFDPADVEVRAYGNVLLASAFLYGLAAEDMTPADFAADDEDFQITVAVRARKR</sequence>
<proteinExistence type="predicted"/>
<evidence type="ECO:0000313" key="2">
    <source>
        <dbReference type="Proteomes" id="UP000585272"/>
    </source>
</evidence>
<name>A0A840I9X8_9ACTN</name>
<reference evidence="1 2" key="1">
    <citation type="submission" date="2020-08" db="EMBL/GenBank/DDBJ databases">
        <title>Genomic Encyclopedia of Archaeal and Bacterial Type Strains, Phase II (KMG-II): from individual species to whole genera.</title>
        <authorList>
            <person name="Goeker M."/>
        </authorList>
    </citation>
    <scope>NUCLEOTIDE SEQUENCE [LARGE SCALE GENOMIC DNA]</scope>
    <source>
        <strain evidence="1 2">DSM 23288</strain>
    </source>
</reference>